<protein>
    <submittedName>
        <fullName evidence="2">Uncharacterized protein</fullName>
    </submittedName>
</protein>
<sequence>MAATIRENLLKFELRPMEIPRPKCAGMEFVPTIGRQGFYKSVRNEAHKYGITIKEKGPKRPTLPDFWQMSGNQSDSSTASTPSPTEMHYTGYKLDQNYNDVYSRRFSLNHSSTDSIPEEPEYPEPEPDYDDDDVKSRSRIPDAPPLPANFFKKPSTALRITKNKS</sequence>
<dbReference type="AlphaFoldDB" id="A0A811LNU3"/>
<feature type="compositionally biased region" description="Low complexity" evidence="1">
    <location>
        <begin position="74"/>
        <end position="85"/>
    </location>
</feature>
<gene>
    <name evidence="2" type="ORF">BOKJ2_LOCUS12837</name>
</gene>
<feature type="compositionally biased region" description="Acidic residues" evidence="1">
    <location>
        <begin position="116"/>
        <end position="133"/>
    </location>
</feature>
<dbReference type="Proteomes" id="UP000614601">
    <property type="component" value="Unassembled WGS sequence"/>
</dbReference>
<dbReference type="Proteomes" id="UP000783686">
    <property type="component" value="Unassembled WGS sequence"/>
</dbReference>
<name>A0A811LNU3_9BILA</name>
<evidence type="ECO:0000256" key="1">
    <source>
        <dbReference type="SAM" id="MobiDB-lite"/>
    </source>
</evidence>
<comment type="caution">
    <text evidence="2">The sequence shown here is derived from an EMBL/GenBank/DDBJ whole genome shotgun (WGS) entry which is preliminary data.</text>
</comment>
<evidence type="ECO:0000313" key="2">
    <source>
        <dbReference type="EMBL" id="CAD5228756.1"/>
    </source>
</evidence>
<feature type="region of interest" description="Disordered" evidence="1">
    <location>
        <begin position="105"/>
        <end position="165"/>
    </location>
</feature>
<dbReference type="EMBL" id="CAJFCW020000006">
    <property type="protein sequence ID" value="CAG9124965.1"/>
    <property type="molecule type" value="Genomic_DNA"/>
</dbReference>
<keyword evidence="3" id="KW-1185">Reference proteome</keyword>
<feature type="compositionally biased region" description="Polar residues" evidence="1">
    <location>
        <begin position="105"/>
        <end position="115"/>
    </location>
</feature>
<accession>A0A811LNU3</accession>
<proteinExistence type="predicted"/>
<feature type="region of interest" description="Disordered" evidence="1">
    <location>
        <begin position="52"/>
        <end position="92"/>
    </location>
</feature>
<evidence type="ECO:0000313" key="3">
    <source>
        <dbReference type="Proteomes" id="UP000614601"/>
    </source>
</evidence>
<reference evidence="2" key="1">
    <citation type="submission" date="2020-09" db="EMBL/GenBank/DDBJ databases">
        <authorList>
            <person name="Kikuchi T."/>
        </authorList>
    </citation>
    <scope>NUCLEOTIDE SEQUENCE</scope>
    <source>
        <strain evidence="2">SH1</strain>
    </source>
</reference>
<dbReference type="OrthoDB" id="5831187at2759"/>
<dbReference type="EMBL" id="CAJFDH010000006">
    <property type="protein sequence ID" value="CAD5228756.1"/>
    <property type="molecule type" value="Genomic_DNA"/>
</dbReference>
<organism evidence="2 3">
    <name type="scientific">Bursaphelenchus okinawaensis</name>
    <dbReference type="NCBI Taxonomy" id="465554"/>
    <lineage>
        <taxon>Eukaryota</taxon>
        <taxon>Metazoa</taxon>
        <taxon>Ecdysozoa</taxon>
        <taxon>Nematoda</taxon>
        <taxon>Chromadorea</taxon>
        <taxon>Rhabditida</taxon>
        <taxon>Tylenchina</taxon>
        <taxon>Tylenchomorpha</taxon>
        <taxon>Aphelenchoidea</taxon>
        <taxon>Aphelenchoididae</taxon>
        <taxon>Bursaphelenchus</taxon>
    </lineage>
</organism>